<comment type="similarity">
    <text evidence="2">Belongs to the TonB-dependent receptor family. Hemoglobin/haptoglobin binding protein subfamily.</text>
</comment>
<proteinExistence type="inferred from homology"/>
<dbReference type="PANTHER" id="PTHR30069">
    <property type="entry name" value="TONB-DEPENDENT OUTER MEMBRANE RECEPTOR"/>
    <property type="match status" value="1"/>
</dbReference>
<reference evidence="17" key="1">
    <citation type="journal article" date="2019" name="Int. J. Syst. Evol. Microbiol.">
        <title>The Global Catalogue of Microorganisms (GCM) 10K type strain sequencing project: providing services to taxonomists for standard genome sequencing and annotation.</title>
        <authorList>
            <consortium name="The Broad Institute Genomics Platform"/>
            <consortium name="The Broad Institute Genome Sequencing Center for Infectious Disease"/>
            <person name="Wu L."/>
            <person name="Ma J."/>
        </authorList>
    </citation>
    <scope>NUCLEOTIDE SEQUENCE [LARGE SCALE GENOMIC DNA]</scope>
    <source>
        <strain evidence="17">NBRC 111756</strain>
    </source>
</reference>
<sequence>MRSPRRADRTQSRRSGEPDHQLGFEDTRTAVRCRRVGVRDHGRGYQAQRCHPPARGPAPAPNLLVARTGADSYAISARGFNSTTANKLQVLIDGRIAYTPLYSGLFWDAQDLMLEDIERIEVISGPGATLWGSNAVNGVINVISRPASETRGTLLRGGAGNLERGAALRHGGPVGADSHFRVYGQGFRVPQSEQENGSGARDGWHKGQAGFRLDSGELTLQGDLYEGRLNRETADSGEIRGLNLLSRWRHDLDDGSSLQLQAYYDRTERELPGLFAETLDIVDLELQHNLNAGDGHRVVWGLGYRHAWDEVSNSALLQFLPDDERLHWSNAFVQDEIRLRPNLHLTLGARLEHNRYTGFEFMPNVRLGWNLTPRDLLWASLARSVRTPSRLDRDFFVPFLPSAGGPFNGGPDFESETADSLELGYRGSRGGRFNYSITAFYQDYDKLRAVEPVGDGTFVLGNGIEAQIYGLEAWGDYQVNEGWQLNAGALLRRDELDLDRGSLETSQGNDPSHQWLLRSRHALSPVHEFDWTIRHVGKLPDPEVPAYTALDIRLGWQPRPELELSLSGWNLLDDRHPEFGQSGSRSEVERSLYLELLLRFR</sequence>
<evidence type="ECO:0000256" key="7">
    <source>
        <dbReference type="ARBA" id="ARBA00023077"/>
    </source>
</evidence>
<comment type="subcellular location">
    <subcellularLocation>
        <location evidence="1 11">Cell outer membrane</location>
        <topology evidence="1 11">Multi-pass membrane protein</topology>
    </subcellularLocation>
</comment>
<gene>
    <name evidence="16" type="ORF">ACFQDL_03405</name>
</gene>
<dbReference type="Proteomes" id="UP001596422">
    <property type="component" value="Unassembled WGS sequence"/>
</dbReference>
<evidence type="ECO:0000256" key="8">
    <source>
        <dbReference type="ARBA" id="ARBA00023136"/>
    </source>
</evidence>
<dbReference type="Gene3D" id="2.40.170.20">
    <property type="entry name" value="TonB-dependent receptor, beta-barrel domain"/>
    <property type="match status" value="1"/>
</dbReference>
<dbReference type="PROSITE" id="PS52016">
    <property type="entry name" value="TONB_DEPENDENT_REC_3"/>
    <property type="match status" value="1"/>
</dbReference>
<evidence type="ECO:0000256" key="12">
    <source>
        <dbReference type="RuleBase" id="RU003357"/>
    </source>
</evidence>
<evidence type="ECO:0000256" key="10">
    <source>
        <dbReference type="ARBA" id="ARBA00023237"/>
    </source>
</evidence>
<dbReference type="EMBL" id="JBHSWE010000001">
    <property type="protein sequence ID" value="MFC6669249.1"/>
    <property type="molecule type" value="Genomic_DNA"/>
</dbReference>
<dbReference type="Gene3D" id="2.170.130.10">
    <property type="entry name" value="TonB-dependent receptor, plug domain"/>
    <property type="match status" value="1"/>
</dbReference>
<dbReference type="Pfam" id="PF07715">
    <property type="entry name" value="Plug"/>
    <property type="match status" value="1"/>
</dbReference>
<evidence type="ECO:0000256" key="11">
    <source>
        <dbReference type="PROSITE-ProRule" id="PRU01360"/>
    </source>
</evidence>
<feature type="domain" description="TonB-dependent receptor plug" evidence="15">
    <location>
        <begin position="65"/>
        <end position="139"/>
    </location>
</feature>
<evidence type="ECO:0000256" key="9">
    <source>
        <dbReference type="ARBA" id="ARBA00023170"/>
    </source>
</evidence>
<keyword evidence="5 11" id="KW-0812">Transmembrane</keyword>
<evidence type="ECO:0000256" key="3">
    <source>
        <dbReference type="ARBA" id="ARBA00022448"/>
    </source>
</evidence>
<evidence type="ECO:0000256" key="13">
    <source>
        <dbReference type="SAM" id="MobiDB-lite"/>
    </source>
</evidence>
<dbReference type="InterPro" id="IPR000531">
    <property type="entry name" value="Beta-barrel_TonB"/>
</dbReference>
<dbReference type="InterPro" id="IPR039426">
    <property type="entry name" value="TonB-dep_rcpt-like"/>
</dbReference>
<evidence type="ECO:0000313" key="17">
    <source>
        <dbReference type="Proteomes" id="UP001596422"/>
    </source>
</evidence>
<evidence type="ECO:0000313" key="16">
    <source>
        <dbReference type="EMBL" id="MFC6669249.1"/>
    </source>
</evidence>
<keyword evidence="8 11" id="KW-0472">Membrane</keyword>
<evidence type="ECO:0000256" key="5">
    <source>
        <dbReference type="ARBA" id="ARBA00022692"/>
    </source>
</evidence>
<dbReference type="SUPFAM" id="SSF56935">
    <property type="entry name" value="Porins"/>
    <property type="match status" value="1"/>
</dbReference>
<dbReference type="InterPro" id="IPR012910">
    <property type="entry name" value="Plug_dom"/>
</dbReference>
<comment type="caution">
    <text evidence="16">The sequence shown here is derived from an EMBL/GenBank/DDBJ whole genome shotgun (WGS) entry which is preliminary data.</text>
</comment>
<evidence type="ECO:0000256" key="4">
    <source>
        <dbReference type="ARBA" id="ARBA00022452"/>
    </source>
</evidence>
<evidence type="ECO:0000259" key="15">
    <source>
        <dbReference type="Pfam" id="PF07715"/>
    </source>
</evidence>
<dbReference type="InterPro" id="IPR037066">
    <property type="entry name" value="Plug_dom_sf"/>
</dbReference>
<dbReference type="InterPro" id="IPR036942">
    <property type="entry name" value="Beta-barrel_TonB_sf"/>
</dbReference>
<dbReference type="Pfam" id="PF00593">
    <property type="entry name" value="TonB_dep_Rec_b-barrel"/>
    <property type="match status" value="1"/>
</dbReference>
<dbReference type="RefSeq" id="WP_379907824.1">
    <property type="nucleotide sequence ID" value="NZ_JBHSWE010000001.1"/>
</dbReference>
<evidence type="ECO:0000256" key="6">
    <source>
        <dbReference type="ARBA" id="ARBA00022729"/>
    </source>
</evidence>
<keyword evidence="6" id="KW-0732">Signal</keyword>
<evidence type="ECO:0000256" key="2">
    <source>
        <dbReference type="ARBA" id="ARBA00008143"/>
    </source>
</evidence>
<keyword evidence="17" id="KW-1185">Reference proteome</keyword>
<keyword evidence="3 11" id="KW-0813">Transport</keyword>
<keyword evidence="10 11" id="KW-0998">Cell outer membrane</keyword>
<protein>
    <submittedName>
        <fullName evidence="16">TonB-dependent receptor plug domain-containing protein</fullName>
    </submittedName>
</protein>
<keyword evidence="4 11" id="KW-1134">Transmembrane beta strand</keyword>
<dbReference type="PANTHER" id="PTHR30069:SF29">
    <property type="entry name" value="HEMOGLOBIN AND HEMOGLOBIN-HAPTOGLOBIN-BINDING PROTEIN 1-RELATED"/>
    <property type="match status" value="1"/>
</dbReference>
<organism evidence="16 17">
    <name type="scientific">Marinobacterium aestuariivivens</name>
    <dbReference type="NCBI Taxonomy" id="1698799"/>
    <lineage>
        <taxon>Bacteria</taxon>
        <taxon>Pseudomonadati</taxon>
        <taxon>Pseudomonadota</taxon>
        <taxon>Gammaproteobacteria</taxon>
        <taxon>Oceanospirillales</taxon>
        <taxon>Oceanospirillaceae</taxon>
        <taxon>Marinobacterium</taxon>
    </lineage>
</organism>
<evidence type="ECO:0000259" key="14">
    <source>
        <dbReference type="Pfam" id="PF00593"/>
    </source>
</evidence>
<keyword evidence="9 16" id="KW-0675">Receptor</keyword>
<accession>A0ABW1ZVN5</accession>
<evidence type="ECO:0000256" key="1">
    <source>
        <dbReference type="ARBA" id="ARBA00004571"/>
    </source>
</evidence>
<keyword evidence="7 12" id="KW-0798">TonB box</keyword>
<feature type="region of interest" description="Disordered" evidence="13">
    <location>
        <begin position="1"/>
        <end position="22"/>
    </location>
</feature>
<feature type="domain" description="TonB-dependent receptor-like beta-barrel" evidence="14">
    <location>
        <begin position="217"/>
        <end position="570"/>
    </location>
</feature>
<name>A0ABW1ZVN5_9GAMM</name>